<keyword evidence="2 5" id="KW-0812">Transmembrane</keyword>
<sequence>MAKTPREIVDEGRLSGWQIAALGMTILLNALDGFDVMSISFAAPGIAEEWQVPQDVLGWVLSMELIGMAVGSILLGGMADRFGRRPTILGCLTVMGAGMLLVPTATGVAQLSLWRLLTGLGIGGMLAALNATVAEFSNARYRSLVLPLMVTGYPLGAFLGGMMAANVLDARDWRGVFYLGAGLTIAAIPLTFFLIPETPDWLVDCRPVNALQRINATLRRFRLPEAIELPEPSADPRRSSIADILRPPLLSRTLLLTLAYLTHVTAYYYFVKWIPKLVVDMGFDASAGGGVLTKAMLGGAIGGGLLGLVALRIGIKKATVIALTGAFVMLNIFGQAPEDIAMLGWIAGVTAFFSNAAAVGFYALLAMAFPPHVRATGTGFGIGFGRAGAAMGPALAGILFARGLDVGAVSLIISIGSAVSIGAILLVRLTAEPRVTTDRHGA</sequence>
<name>A0A1Z1FH50_9SPHN</name>
<geneLocation type="plasmid" evidence="7">
    <name>pCME4A9I</name>
</geneLocation>
<dbReference type="PROSITE" id="PS00216">
    <property type="entry name" value="SUGAR_TRANSPORT_1"/>
    <property type="match status" value="1"/>
</dbReference>
<dbReference type="SUPFAM" id="SSF103473">
    <property type="entry name" value="MFS general substrate transporter"/>
    <property type="match status" value="1"/>
</dbReference>
<dbReference type="InterPro" id="IPR005829">
    <property type="entry name" value="Sugar_transporter_CS"/>
</dbReference>
<feature type="transmembrane region" description="Helical" evidence="5">
    <location>
        <begin position="21"/>
        <end position="44"/>
    </location>
</feature>
<dbReference type="EMBL" id="CP060053">
    <property type="protein sequence ID" value="QNE07070.1"/>
    <property type="molecule type" value="Genomic_DNA"/>
</dbReference>
<feature type="transmembrane region" description="Helical" evidence="5">
    <location>
        <begin position="176"/>
        <end position="195"/>
    </location>
</feature>
<feature type="transmembrane region" description="Helical" evidence="5">
    <location>
        <begin position="144"/>
        <end position="164"/>
    </location>
</feature>
<dbReference type="GO" id="GO:0005886">
    <property type="term" value="C:plasma membrane"/>
    <property type="evidence" value="ECO:0007669"/>
    <property type="project" value="TreeGrafter"/>
</dbReference>
<keyword evidence="7" id="KW-0614">Plasmid</keyword>
<evidence type="ECO:0000256" key="2">
    <source>
        <dbReference type="ARBA" id="ARBA00022692"/>
    </source>
</evidence>
<protein>
    <submittedName>
        <fullName evidence="7">MFS transporter</fullName>
    </submittedName>
</protein>
<dbReference type="KEGG" id="cman:A9D14_15015"/>
<evidence type="ECO:0000256" key="4">
    <source>
        <dbReference type="ARBA" id="ARBA00023136"/>
    </source>
</evidence>
<geneLocation type="plasmid" evidence="8 10">
    <name>plas1</name>
</geneLocation>
<comment type="subcellular location">
    <subcellularLocation>
        <location evidence="1">Membrane</location>
        <topology evidence="1">Multi-pass membrane protein</topology>
    </subcellularLocation>
</comment>
<proteinExistence type="predicted"/>
<feature type="transmembrane region" description="Helical" evidence="5">
    <location>
        <begin position="253"/>
        <end position="271"/>
    </location>
</feature>
<gene>
    <name evidence="7" type="ORF">A9D14_15015</name>
    <name evidence="8" type="ORF">H4O24_18745</name>
</gene>
<geneLocation type="plasmid" evidence="9">
    <name>pcme4a9i</name>
</geneLocation>
<dbReference type="Proteomes" id="UP000515297">
    <property type="component" value="Plasmid plas1"/>
</dbReference>
<evidence type="ECO:0000313" key="7">
    <source>
        <dbReference type="EMBL" id="ARU18128.1"/>
    </source>
</evidence>
<keyword evidence="9" id="KW-1185">Reference proteome</keyword>
<evidence type="ECO:0000313" key="10">
    <source>
        <dbReference type="Proteomes" id="UP000515297"/>
    </source>
</evidence>
<feature type="transmembrane region" description="Helical" evidence="5">
    <location>
        <begin position="291"/>
        <end position="311"/>
    </location>
</feature>
<evidence type="ECO:0000256" key="1">
    <source>
        <dbReference type="ARBA" id="ARBA00004141"/>
    </source>
</evidence>
<dbReference type="RefSeq" id="WP_066850658.1">
    <property type="nucleotide sequence ID" value="NZ_CP019603.1"/>
</dbReference>
<accession>A0A1Z1FH50</accession>
<dbReference type="InterPro" id="IPR011701">
    <property type="entry name" value="MFS"/>
</dbReference>
<dbReference type="PANTHER" id="PTHR23508:SF10">
    <property type="entry name" value="CARBOXYLIC ACID TRANSPORTER PROTEIN HOMOLOG"/>
    <property type="match status" value="1"/>
</dbReference>
<dbReference type="InterPro" id="IPR020846">
    <property type="entry name" value="MFS_dom"/>
</dbReference>
<evidence type="ECO:0000259" key="6">
    <source>
        <dbReference type="PROSITE" id="PS50850"/>
    </source>
</evidence>
<evidence type="ECO:0000313" key="8">
    <source>
        <dbReference type="EMBL" id="QNE07070.1"/>
    </source>
</evidence>
<dbReference type="OrthoDB" id="9784658at2"/>
<dbReference type="PROSITE" id="PS50850">
    <property type="entry name" value="MFS"/>
    <property type="match status" value="1"/>
</dbReference>
<dbReference type="GO" id="GO:0046943">
    <property type="term" value="F:carboxylic acid transmembrane transporter activity"/>
    <property type="evidence" value="ECO:0007669"/>
    <property type="project" value="TreeGrafter"/>
</dbReference>
<feature type="transmembrane region" description="Helical" evidence="5">
    <location>
        <begin position="56"/>
        <end position="75"/>
    </location>
</feature>
<reference evidence="7 9" key="1">
    <citation type="submission" date="2017-01" db="EMBL/GenBank/DDBJ databases">
        <title>Complete genome sequence of esterase-producing bacterium Croceicoccus marinus E4A9.</title>
        <authorList>
            <person name="Wu Y.-H."/>
            <person name="Cheng H."/>
            <person name="Xu L."/>
            <person name="Huo Y.-Y."/>
            <person name="Wang C.-S."/>
            <person name="Xu X.-W."/>
        </authorList>
    </citation>
    <scope>NUCLEOTIDE SEQUENCE [LARGE SCALE GENOMIC DNA]</scope>
    <source>
        <strain evidence="7 9">E4A9</strain>
        <plasmid evidence="7">pCME4A9I</plasmid>
        <plasmid evidence="9">Plasmid pcme4a9i</plasmid>
    </source>
</reference>
<evidence type="ECO:0000256" key="5">
    <source>
        <dbReference type="SAM" id="Phobius"/>
    </source>
</evidence>
<feature type="transmembrane region" description="Helical" evidence="5">
    <location>
        <begin position="87"/>
        <end position="106"/>
    </location>
</feature>
<dbReference type="InterPro" id="IPR036259">
    <property type="entry name" value="MFS_trans_sf"/>
</dbReference>
<dbReference type="Proteomes" id="UP000195807">
    <property type="component" value="Plasmid pCME4A9I"/>
</dbReference>
<dbReference type="PANTHER" id="PTHR23508">
    <property type="entry name" value="CARBOXYLIC ACID TRANSPORTER PROTEIN HOMOLOG"/>
    <property type="match status" value="1"/>
</dbReference>
<feature type="transmembrane region" description="Helical" evidence="5">
    <location>
        <begin position="406"/>
        <end position="427"/>
    </location>
</feature>
<feature type="domain" description="Major facilitator superfamily (MFS) profile" evidence="6">
    <location>
        <begin position="21"/>
        <end position="434"/>
    </location>
</feature>
<feature type="transmembrane region" description="Helical" evidence="5">
    <location>
        <begin position="318"/>
        <end position="336"/>
    </location>
</feature>
<dbReference type="EMBL" id="CP019603">
    <property type="protein sequence ID" value="ARU18128.1"/>
    <property type="molecule type" value="Genomic_DNA"/>
</dbReference>
<feature type="transmembrane region" description="Helical" evidence="5">
    <location>
        <begin position="377"/>
        <end position="400"/>
    </location>
</feature>
<feature type="transmembrane region" description="Helical" evidence="5">
    <location>
        <begin position="342"/>
        <end position="365"/>
    </location>
</feature>
<organism evidence="7 9">
    <name type="scientific">Croceicoccus marinus</name>
    <dbReference type="NCBI Taxonomy" id="450378"/>
    <lineage>
        <taxon>Bacteria</taxon>
        <taxon>Pseudomonadati</taxon>
        <taxon>Pseudomonadota</taxon>
        <taxon>Alphaproteobacteria</taxon>
        <taxon>Sphingomonadales</taxon>
        <taxon>Erythrobacteraceae</taxon>
        <taxon>Croceicoccus</taxon>
    </lineage>
</organism>
<dbReference type="STRING" id="450378.GCA_001661675_03017"/>
<keyword evidence="3 5" id="KW-1133">Transmembrane helix</keyword>
<feature type="transmembrane region" description="Helical" evidence="5">
    <location>
        <begin position="112"/>
        <end position="132"/>
    </location>
</feature>
<dbReference type="Gene3D" id="1.20.1250.20">
    <property type="entry name" value="MFS general substrate transporter like domains"/>
    <property type="match status" value="1"/>
</dbReference>
<dbReference type="AlphaFoldDB" id="A0A1Z1FH50"/>
<reference evidence="8 10" key="2">
    <citation type="submission" date="2020-08" db="EMBL/GenBank/DDBJ databases">
        <authorList>
            <person name="Liu G."/>
            <person name="Sun C."/>
        </authorList>
    </citation>
    <scope>NUCLEOTIDE SEQUENCE [LARGE SCALE GENOMIC DNA]</scope>
    <source>
        <strain evidence="8 10">OT19</strain>
        <plasmid evidence="8 10">plas1</plasmid>
    </source>
</reference>
<evidence type="ECO:0000313" key="9">
    <source>
        <dbReference type="Proteomes" id="UP000195807"/>
    </source>
</evidence>
<keyword evidence="4 5" id="KW-0472">Membrane</keyword>
<dbReference type="Pfam" id="PF07690">
    <property type="entry name" value="MFS_1"/>
    <property type="match status" value="1"/>
</dbReference>
<evidence type="ECO:0000256" key="3">
    <source>
        <dbReference type="ARBA" id="ARBA00022989"/>
    </source>
</evidence>